<dbReference type="InterPro" id="IPR025558">
    <property type="entry name" value="DUF4283"/>
</dbReference>
<name>A0A061EUJ5_THECC</name>
<organism evidence="2 3">
    <name type="scientific">Theobroma cacao</name>
    <name type="common">Cacao</name>
    <name type="synonym">Cocoa</name>
    <dbReference type="NCBI Taxonomy" id="3641"/>
    <lineage>
        <taxon>Eukaryota</taxon>
        <taxon>Viridiplantae</taxon>
        <taxon>Streptophyta</taxon>
        <taxon>Embryophyta</taxon>
        <taxon>Tracheophyta</taxon>
        <taxon>Spermatophyta</taxon>
        <taxon>Magnoliopsida</taxon>
        <taxon>eudicotyledons</taxon>
        <taxon>Gunneridae</taxon>
        <taxon>Pentapetalae</taxon>
        <taxon>rosids</taxon>
        <taxon>malvids</taxon>
        <taxon>Malvales</taxon>
        <taxon>Malvaceae</taxon>
        <taxon>Byttnerioideae</taxon>
        <taxon>Theobroma</taxon>
    </lineage>
</organism>
<protein>
    <recommendedName>
        <fullName evidence="1">DUF4283 domain-containing protein</fullName>
    </recommendedName>
</protein>
<dbReference type="InParanoid" id="A0A061EUJ5"/>
<dbReference type="InterPro" id="IPR040256">
    <property type="entry name" value="At4g02000-like"/>
</dbReference>
<evidence type="ECO:0000259" key="1">
    <source>
        <dbReference type="Pfam" id="PF14111"/>
    </source>
</evidence>
<dbReference type="AlphaFoldDB" id="A0A061EUJ5"/>
<dbReference type="HOGENOM" id="CLU_1565682_0_0_1"/>
<keyword evidence="3" id="KW-1185">Reference proteome</keyword>
<proteinExistence type="predicted"/>
<reference evidence="2 3" key="1">
    <citation type="journal article" date="2013" name="Genome Biol.">
        <title>The genome sequence of the most widely cultivated cacao type and its use to identify candidate genes regulating pod color.</title>
        <authorList>
            <person name="Motamayor J.C."/>
            <person name="Mockaitis K."/>
            <person name="Schmutz J."/>
            <person name="Haiminen N."/>
            <person name="Iii D.L."/>
            <person name="Cornejo O."/>
            <person name="Findley S.D."/>
            <person name="Zheng P."/>
            <person name="Utro F."/>
            <person name="Royaert S."/>
            <person name="Saski C."/>
            <person name="Jenkins J."/>
            <person name="Podicheti R."/>
            <person name="Zhao M."/>
            <person name="Scheffler B.E."/>
            <person name="Stack J.C."/>
            <person name="Feltus F.A."/>
            <person name="Mustiga G.M."/>
            <person name="Amores F."/>
            <person name="Phillips W."/>
            <person name="Marelli J.P."/>
            <person name="May G.D."/>
            <person name="Shapiro H."/>
            <person name="Ma J."/>
            <person name="Bustamante C.D."/>
            <person name="Schnell R.J."/>
            <person name="Main D."/>
            <person name="Gilbert D."/>
            <person name="Parida L."/>
            <person name="Kuhn D.N."/>
        </authorList>
    </citation>
    <scope>NUCLEOTIDE SEQUENCE [LARGE SCALE GENOMIC DNA]</scope>
    <source>
        <strain evidence="3">cv. Matina 1-6</strain>
    </source>
</reference>
<gene>
    <name evidence="2" type="ORF">TCM_022965</name>
</gene>
<evidence type="ECO:0000313" key="3">
    <source>
        <dbReference type="Proteomes" id="UP000026915"/>
    </source>
</evidence>
<sequence length="171" mass="19822">MAVEVSLQKNLTPTIVDDKTRKKVKLREESCSDLSGDGSFVMHDNLSFKEVLMLSRDDVLFSEDNICPDEEIENVNREADSSETEENPDDFRYGVVDLDDESYLVKFMEESDYLRVLLDGPWMVPGHYLMVNPWTPTYMRGSNDLSDLSVVAAWVRFLEMPLHYYHKSIIR</sequence>
<dbReference type="PANTHER" id="PTHR31286">
    <property type="entry name" value="GLYCINE-RICH CELL WALL STRUCTURAL PROTEIN 1.8-LIKE"/>
    <property type="match status" value="1"/>
</dbReference>
<dbReference type="EMBL" id="CM001883">
    <property type="protein sequence ID" value="EOY08491.1"/>
    <property type="molecule type" value="Genomic_DNA"/>
</dbReference>
<dbReference type="Pfam" id="PF14111">
    <property type="entry name" value="DUF4283"/>
    <property type="match status" value="1"/>
</dbReference>
<dbReference type="Gramene" id="EOY08491">
    <property type="protein sequence ID" value="EOY08491"/>
    <property type="gene ID" value="TCM_022965"/>
</dbReference>
<dbReference type="eggNOG" id="KOG1075">
    <property type="taxonomic scope" value="Eukaryota"/>
</dbReference>
<accession>A0A061EUJ5</accession>
<feature type="domain" description="DUF4283" evidence="1">
    <location>
        <begin position="95"/>
        <end position="137"/>
    </location>
</feature>
<evidence type="ECO:0000313" key="2">
    <source>
        <dbReference type="EMBL" id="EOY08491.1"/>
    </source>
</evidence>
<dbReference type="Proteomes" id="UP000026915">
    <property type="component" value="Chromosome 5"/>
</dbReference>
<dbReference type="PANTHER" id="PTHR31286:SF99">
    <property type="entry name" value="DUF4283 DOMAIN-CONTAINING PROTEIN"/>
    <property type="match status" value="1"/>
</dbReference>